<organism evidence="9 12">
    <name type="scientific">Algibacter amylolyticus</name>
    <dbReference type="NCBI Taxonomy" id="1608400"/>
    <lineage>
        <taxon>Bacteria</taxon>
        <taxon>Pseudomonadati</taxon>
        <taxon>Bacteroidota</taxon>
        <taxon>Flavobacteriia</taxon>
        <taxon>Flavobacteriales</taxon>
        <taxon>Flavobacteriaceae</taxon>
        <taxon>Algibacter</taxon>
    </lineage>
</organism>
<keyword evidence="3" id="KW-0479">Metal-binding</keyword>
<gene>
    <name evidence="9" type="ORF">F2B50_08110</name>
    <name evidence="10" type="ORF">FPF71_08110</name>
</gene>
<feature type="signal peptide" evidence="7">
    <location>
        <begin position="1"/>
        <end position="28"/>
    </location>
</feature>
<dbReference type="PANTHER" id="PTHR45953:SF1">
    <property type="entry name" value="IDURONATE 2-SULFATASE"/>
    <property type="match status" value="1"/>
</dbReference>
<keyword evidence="4 7" id="KW-0732">Signal</keyword>
<evidence type="ECO:0000313" key="11">
    <source>
        <dbReference type="Proteomes" id="UP000315145"/>
    </source>
</evidence>
<evidence type="ECO:0000313" key="12">
    <source>
        <dbReference type="Proteomes" id="UP000322315"/>
    </source>
</evidence>
<dbReference type="EMBL" id="VWRS01000004">
    <property type="protein sequence ID" value="KAA5825150.1"/>
    <property type="molecule type" value="Genomic_DNA"/>
</dbReference>
<comment type="caution">
    <text evidence="9">The sequence shown here is derived from an EMBL/GenBank/DDBJ whole genome shotgun (WGS) entry which is preliminary data.</text>
</comment>
<dbReference type="InterPro" id="IPR035874">
    <property type="entry name" value="IDS"/>
</dbReference>
<evidence type="ECO:0000256" key="6">
    <source>
        <dbReference type="ARBA" id="ARBA00022837"/>
    </source>
</evidence>
<dbReference type="GO" id="GO:0005737">
    <property type="term" value="C:cytoplasm"/>
    <property type="evidence" value="ECO:0007669"/>
    <property type="project" value="TreeGrafter"/>
</dbReference>
<feature type="domain" description="Sulfatase N-terminal" evidence="8">
    <location>
        <begin position="29"/>
        <end position="366"/>
    </location>
</feature>
<dbReference type="GO" id="GO:0046872">
    <property type="term" value="F:metal ion binding"/>
    <property type="evidence" value="ECO:0007669"/>
    <property type="project" value="UniProtKB-KW"/>
</dbReference>
<sequence>MKDIFRQTNTLKLMVLCALFSVSIYAQKPNVVFICVDDMNSYGLLKEYAPLEMPYLDKLREQSVVFENSYCASPVCMPSRASFFSGKYPHNTGNYRNGKNSTSWITSEVLQKVEAMPEFFKRNGYETWASGKLFHAKIPQGREDAMFDNSPVHQGGFGPFPRKENQLNRPFWGVDSFPDEEFPDVKNADAAIEFLNEEHEKPFFLYYGLYRPHTPFTAPKRFFDMYDIDKITIPEGYNPSDLDDIPKQGRKLVDGDTRFQISGAPTPDIWKKMIRGYCATNSFADWNVGRLIEALDKSSYSKNTIVVLISDNGYHCGEKNHWEKSTLWDIADKVPVVIRTPETKGAVCTNPVSLVDIYPTLVDYCGLEQPTSKLDGISMLPFIKNPSMASDRAVLTTYGEQYSSVSNGRYRYIQYPDGSEEFYDHESDPHEWKNIISNPEILNAKNKLKKEIPETWHPALKNDDK</sequence>
<dbReference type="OrthoDB" id="9777768at2"/>
<dbReference type="SUPFAM" id="SSF53649">
    <property type="entry name" value="Alkaline phosphatase-like"/>
    <property type="match status" value="1"/>
</dbReference>
<evidence type="ECO:0000256" key="4">
    <source>
        <dbReference type="ARBA" id="ARBA00022729"/>
    </source>
</evidence>
<evidence type="ECO:0000313" key="10">
    <source>
        <dbReference type="EMBL" id="TSJ77644.1"/>
    </source>
</evidence>
<reference evidence="10 11" key="2">
    <citation type="submission" date="2019-07" db="EMBL/GenBank/DDBJ databases">
        <title>Algibacter marinivivus sp. nov., isolated from the surface of a marine red alga.</title>
        <authorList>
            <person name="Zhong X."/>
            <person name="Xu W."/>
            <person name="Zhang Y."/>
            <person name="Zhang Q."/>
            <person name="Du Z."/>
        </authorList>
    </citation>
    <scope>NUCLEOTIDE SEQUENCE [LARGE SCALE GENOMIC DNA]</scope>
    <source>
        <strain evidence="10 11">RU-4-M-4</strain>
    </source>
</reference>
<dbReference type="PANTHER" id="PTHR45953">
    <property type="entry name" value="IDURONATE 2-SULFATASE"/>
    <property type="match status" value="1"/>
</dbReference>
<reference evidence="9" key="3">
    <citation type="submission" date="2019-09" db="EMBL/GenBank/DDBJ databases">
        <authorList>
            <person name="Zhang D.-C."/>
        </authorList>
    </citation>
    <scope>NUCLEOTIDE SEQUENCE</scope>
    <source>
        <strain evidence="9">RU-4-M-4</strain>
    </source>
</reference>
<dbReference type="EMBL" id="VMBF01000004">
    <property type="protein sequence ID" value="TSJ77644.1"/>
    <property type="molecule type" value="Genomic_DNA"/>
</dbReference>
<dbReference type="RefSeq" id="WP_144116182.1">
    <property type="nucleotide sequence ID" value="NZ_JACHGE010000005.1"/>
</dbReference>
<evidence type="ECO:0000256" key="7">
    <source>
        <dbReference type="SAM" id="SignalP"/>
    </source>
</evidence>
<dbReference type="GO" id="GO:0004423">
    <property type="term" value="F:iduronate-2-sulfatase activity"/>
    <property type="evidence" value="ECO:0007669"/>
    <property type="project" value="InterPro"/>
</dbReference>
<comment type="similarity">
    <text evidence="2">Belongs to the sulfatase family.</text>
</comment>
<evidence type="ECO:0000256" key="3">
    <source>
        <dbReference type="ARBA" id="ARBA00022723"/>
    </source>
</evidence>
<dbReference type="InterPro" id="IPR024607">
    <property type="entry name" value="Sulfatase_CS"/>
</dbReference>
<dbReference type="AlphaFoldDB" id="A0A5M7B8X7"/>
<evidence type="ECO:0000256" key="5">
    <source>
        <dbReference type="ARBA" id="ARBA00022801"/>
    </source>
</evidence>
<protein>
    <submittedName>
        <fullName evidence="9">Sulfatase</fullName>
    </submittedName>
</protein>
<dbReference type="Proteomes" id="UP000322315">
    <property type="component" value="Unassembled WGS sequence"/>
</dbReference>
<dbReference type="PROSITE" id="PS00149">
    <property type="entry name" value="SULFATASE_2"/>
    <property type="match status" value="1"/>
</dbReference>
<evidence type="ECO:0000313" key="9">
    <source>
        <dbReference type="EMBL" id="KAA5825150.1"/>
    </source>
</evidence>
<dbReference type="CDD" id="cd16030">
    <property type="entry name" value="iduronate-2-sulfatase"/>
    <property type="match status" value="1"/>
</dbReference>
<name>A0A5M7B8X7_9FLAO</name>
<feature type="chain" id="PRO_5024416982" evidence="7">
    <location>
        <begin position="29"/>
        <end position="465"/>
    </location>
</feature>
<accession>A0A5M7B8X7</accession>
<keyword evidence="5" id="KW-0378">Hydrolase</keyword>
<comment type="cofactor">
    <cofactor evidence="1">
        <name>Ca(2+)</name>
        <dbReference type="ChEBI" id="CHEBI:29108"/>
    </cofactor>
</comment>
<evidence type="ECO:0000259" key="8">
    <source>
        <dbReference type="Pfam" id="PF00884"/>
    </source>
</evidence>
<reference evidence="9 12" key="1">
    <citation type="journal article" date="2015" name="Int. J. Syst. Evol. Microbiol.">
        <title>Algibacter amylolyticus sp. nov., isolated from intertidal sediment.</title>
        <authorList>
            <person name="Zhang D.C."/>
            <person name="Wu J."/>
            <person name="Neuner K."/>
            <person name="Yao J."/>
            <person name="Margesin R."/>
        </authorList>
    </citation>
    <scope>NUCLEOTIDE SEQUENCE [LARGE SCALE GENOMIC DNA]</scope>
    <source>
        <strain evidence="9 12">RU-4-M-4</strain>
    </source>
</reference>
<dbReference type="Pfam" id="PF00884">
    <property type="entry name" value="Sulfatase"/>
    <property type="match status" value="1"/>
</dbReference>
<dbReference type="InterPro" id="IPR000917">
    <property type="entry name" value="Sulfatase_N"/>
</dbReference>
<evidence type="ECO:0000256" key="1">
    <source>
        <dbReference type="ARBA" id="ARBA00001913"/>
    </source>
</evidence>
<keyword evidence="11" id="KW-1185">Reference proteome</keyword>
<dbReference type="Gene3D" id="3.40.720.10">
    <property type="entry name" value="Alkaline Phosphatase, subunit A"/>
    <property type="match status" value="1"/>
</dbReference>
<evidence type="ECO:0000256" key="2">
    <source>
        <dbReference type="ARBA" id="ARBA00008779"/>
    </source>
</evidence>
<proteinExistence type="inferred from homology"/>
<keyword evidence="6" id="KW-0106">Calcium</keyword>
<dbReference type="Proteomes" id="UP000315145">
    <property type="component" value="Unassembled WGS sequence"/>
</dbReference>
<dbReference type="InterPro" id="IPR017850">
    <property type="entry name" value="Alkaline_phosphatase_core_sf"/>
</dbReference>